<keyword evidence="3" id="KW-1185">Reference proteome</keyword>
<accession>A0ABV8ZRF6</accession>
<keyword evidence="2" id="KW-0255">Endonuclease</keyword>
<reference evidence="3" key="1">
    <citation type="journal article" date="2019" name="Int. J. Syst. Evol. Microbiol.">
        <title>The Global Catalogue of Microorganisms (GCM) 10K type strain sequencing project: providing services to taxonomists for standard genome sequencing and annotation.</title>
        <authorList>
            <consortium name="The Broad Institute Genomics Platform"/>
            <consortium name="The Broad Institute Genome Sequencing Center for Infectious Disease"/>
            <person name="Wu L."/>
            <person name="Ma J."/>
        </authorList>
    </citation>
    <scope>NUCLEOTIDE SEQUENCE [LARGE SCALE GENOMIC DNA]</scope>
    <source>
        <strain evidence="3">CGMCC 4.7608</strain>
    </source>
</reference>
<dbReference type="EMBL" id="JBHSEK010000005">
    <property type="protein sequence ID" value="MFC4489910.1"/>
    <property type="molecule type" value="Genomic_DNA"/>
</dbReference>
<dbReference type="CDD" id="cd00085">
    <property type="entry name" value="HNHc"/>
    <property type="match status" value="1"/>
</dbReference>
<keyword evidence="2" id="KW-0378">Hydrolase</keyword>
<dbReference type="Proteomes" id="UP001595999">
    <property type="component" value="Unassembled WGS sequence"/>
</dbReference>
<feature type="domain" description="HNH nuclease" evidence="1">
    <location>
        <begin position="296"/>
        <end position="341"/>
    </location>
</feature>
<gene>
    <name evidence="2" type="ORF">ACFO0R_09795</name>
</gene>
<dbReference type="Pfam" id="PF13391">
    <property type="entry name" value="HNH_2"/>
    <property type="match status" value="1"/>
</dbReference>
<comment type="caution">
    <text evidence="2">The sequence shown here is derived from an EMBL/GenBank/DDBJ whole genome shotgun (WGS) entry which is preliminary data.</text>
</comment>
<evidence type="ECO:0000313" key="2">
    <source>
        <dbReference type="EMBL" id="MFC4489910.1"/>
    </source>
</evidence>
<keyword evidence="2" id="KW-0540">Nuclease</keyword>
<dbReference type="InterPro" id="IPR003615">
    <property type="entry name" value="HNH_nuc"/>
</dbReference>
<organism evidence="2 3">
    <name type="scientific">Chromobacterium aquaticum</name>
    <dbReference type="NCBI Taxonomy" id="467180"/>
    <lineage>
        <taxon>Bacteria</taxon>
        <taxon>Pseudomonadati</taxon>
        <taxon>Pseudomonadota</taxon>
        <taxon>Betaproteobacteria</taxon>
        <taxon>Neisseriales</taxon>
        <taxon>Chromobacteriaceae</taxon>
        <taxon>Chromobacterium</taxon>
    </lineage>
</organism>
<sequence length="384" mass="43808">MNGFDWVPFFKEMAKKLLSYENNQGYLVSILEGAGVEGLRDKIRKEDKKGTRLKEIDPFTFTSLIVKHGNERRREILSEVKGKLNISAGVPKDFSGVPNVIPLKAWLFSYKYSRGRNDIALLWDFYKQILSGKEIEDSLYQRVLNIKNVGEAKITQAMFRASPTRYFPVDRQTRKYLADLKLSSEFSDFNEYLVMCKSVLSLIGLPLYEQSHLAWVANHEFDNDDSYQKKSFELASDGDVADFEEPDGAMPVPGMMLKQLSRCYRRDAKVAAKALKKSKFKCEIDPGHITFTSGKSKQPYVEAHHIVPFGKQGQFSISLDVTANVVALCPSCHKFLHHGVFDEKKPFLRKLLTERASLLKEKGILVTQSELFDFYTGELLDDVD</sequence>
<evidence type="ECO:0000259" key="1">
    <source>
        <dbReference type="Pfam" id="PF13391"/>
    </source>
</evidence>
<name>A0ABV8ZRF6_9NEIS</name>
<dbReference type="GO" id="GO:0004519">
    <property type="term" value="F:endonuclease activity"/>
    <property type="evidence" value="ECO:0007669"/>
    <property type="project" value="UniProtKB-KW"/>
</dbReference>
<evidence type="ECO:0000313" key="3">
    <source>
        <dbReference type="Proteomes" id="UP001595999"/>
    </source>
</evidence>
<proteinExistence type="predicted"/>
<dbReference type="RefSeq" id="WP_231460707.1">
    <property type="nucleotide sequence ID" value="NZ_JAJOHW010000004.1"/>
</dbReference>
<protein>
    <submittedName>
        <fullName evidence="2">HNH endonuclease</fullName>
    </submittedName>
</protein>